<dbReference type="Proteomes" id="UP000502823">
    <property type="component" value="Unassembled WGS sequence"/>
</dbReference>
<reference evidence="17" key="1">
    <citation type="submission" date="2020-01" db="EMBL/GenBank/DDBJ databases">
        <title>Draft genome sequence of the Termite Coptotermes fromosanus.</title>
        <authorList>
            <person name="Itakura S."/>
            <person name="Yosikawa Y."/>
            <person name="Umezawa K."/>
        </authorList>
    </citation>
    <scope>NUCLEOTIDE SEQUENCE [LARGE SCALE GENOMIC DNA]</scope>
</reference>
<evidence type="ECO:0000256" key="5">
    <source>
        <dbReference type="ARBA" id="ARBA00023136"/>
    </source>
</evidence>
<evidence type="ECO:0000256" key="1">
    <source>
        <dbReference type="ARBA" id="ARBA00004141"/>
    </source>
</evidence>
<feature type="transmembrane region" description="Helical" evidence="15">
    <location>
        <begin position="287"/>
        <end position="308"/>
    </location>
</feature>
<dbReference type="FunCoup" id="A0A6L2P814">
    <property type="interactions" value="1532"/>
</dbReference>
<evidence type="ECO:0000256" key="10">
    <source>
        <dbReference type="ARBA" id="ARBA00040905"/>
    </source>
</evidence>
<keyword evidence="4 15" id="KW-1133">Transmembrane helix</keyword>
<dbReference type="AlphaFoldDB" id="A0A6L2P814"/>
<comment type="function">
    <text evidence="13">Scramblase that mediates the translocation of glucosaminylphosphatidylinositol (alpha-D-GlcN-(1-6)-(1,2-diacyl-sn-glycero-3-phospho)-1D-myo-inositol, GlcN-PI) across the endoplasmic reticulum (ER) membrane, from the cytosolic leaflet to the luminal leaflet of the ER membrane, where it participates in the biosynthesis of glycosylphosphatidylinositol (GPI). GPI is a lipid glycoconjugate involved in post-translational modification of proteins. Can also translocate 1,2-diacyl-sn-glycero-3-phospho-(1D-myo-inositol) (phosphatidylinositol or PI), as well as several other phospholipids (1,2-diacyl-sn-glycero-3-phosphocholine, 1,2-diacyl-sn-glycero-3-phosphoethanolamine), and N-acetylglucosaminylphosphatidylinositol (GlcNAc-PI) in vitro.</text>
</comment>
<evidence type="ECO:0000256" key="13">
    <source>
        <dbReference type="ARBA" id="ARBA00045827"/>
    </source>
</evidence>
<accession>A0A6L2P814</accession>
<evidence type="ECO:0000256" key="7">
    <source>
        <dbReference type="ARBA" id="ARBA00024631"/>
    </source>
</evidence>
<keyword evidence="3 15" id="KW-0812">Transmembrane</keyword>
<evidence type="ECO:0000313" key="16">
    <source>
        <dbReference type="EMBL" id="GFG28363.1"/>
    </source>
</evidence>
<comment type="catalytic activity">
    <reaction evidence="7">
        <text>a 1,2-diacyl-sn-glycero-3-phosphocholine(in) = a 1,2-diacyl-sn-glycero-3-phosphocholine(out)</text>
        <dbReference type="Rhea" id="RHEA:38571"/>
        <dbReference type="ChEBI" id="CHEBI:57643"/>
    </reaction>
</comment>
<dbReference type="OrthoDB" id="378564at2759"/>
<comment type="subcellular location">
    <subcellularLocation>
        <location evidence="1">Membrane</location>
        <topology evidence="1">Multi-pass membrane protein</topology>
    </subcellularLocation>
</comment>
<feature type="transmembrane region" description="Helical" evidence="15">
    <location>
        <begin position="411"/>
        <end position="430"/>
    </location>
</feature>
<keyword evidence="17" id="KW-1185">Reference proteome</keyword>
<keyword evidence="5 15" id="KW-0472">Membrane</keyword>
<dbReference type="GO" id="GO:0016020">
    <property type="term" value="C:membrane"/>
    <property type="evidence" value="ECO:0007669"/>
    <property type="project" value="UniProtKB-SubCell"/>
</dbReference>
<proteinExistence type="inferred from homology"/>
<comment type="catalytic activity">
    <reaction evidence="8">
        <text>a 1,2-diacyl-sn-glycero-3-phospho-(1D-myo-inositol)(in) = a 1,2-diacyl-sn-glycero-3-phospho-(1D-myo-inositol)(out)</text>
        <dbReference type="Rhea" id="RHEA:38691"/>
        <dbReference type="ChEBI" id="CHEBI:57880"/>
    </reaction>
</comment>
<evidence type="ECO:0000256" key="4">
    <source>
        <dbReference type="ARBA" id="ARBA00022989"/>
    </source>
</evidence>
<comment type="caution">
    <text evidence="16">The sequence shown here is derived from an EMBL/GenBank/DDBJ whole genome shotgun (WGS) entry which is preliminary data.</text>
</comment>
<dbReference type="GO" id="GO:0012505">
    <property type="term" value="C:endomembrane system"/>
    <property type="evidence" value="ECO:0007669"/>
    <property type="project" value="TreeGrafter"/>
</dbReference>
<dbReference type="InParanoid" id="A0A6L2P814"/>
<gene>
    <name evidence="16" type="ORF">Cfor_01743</name>
</gene>
<evidence type="ECO:0000256" key="3">
    <source>
        <dbReference type="ARBA" id="ARBA00022692"/>
    </source>
</evidence>
<comment type="catalytic activity">
    <reaction evidence="14">
        <text>a 6-(alpha-D-glucosaminyl)-1-(1,2-diacyl-sn-glycero-3-phospho)-1D-myo-inositol(in) = a 6-(alpha-D-glucosaminyl)-1-(1,2-diacyl-sn-glycero-3-phospho)-1D-myo-inositol(out)</text>
        <dbReference type="Rhea" id="RHEA:71491"/>
        <dbReference type="ChEBI" id="CHEBI:57997"/>
    </reaction>
</comment>
<evidence type="ECO:0000256" key="8">
    <source>
        <dbReference type="ARBA" id="ARBA00035895"/>
    </source>
</evidence>
<comment type="catalytic activity">
    <reaction evidence="6">
        <text>a 1,2-diacyl-sn-glycero-3-phosphoethanolamine(in) = a 1,2-diacyl-sn-glycero-3-phosphoethanolamine(out)</text>
        <dbReference type="Rhea" id="RHEA:38895"/>
        <dbReference type="ChEBI" id="CHEBI:64612"/>
    </reaction>
</comment>
<name>A0A6L2P814_COPFO</name>
<dbReference type="PANTHER" id="PTHR21347:SF0">
    <property type="entry name" value="LIPID SCRAMBLASE CLPTM1L"/>
    <property type="match status" value="1"/>
</dbReference>
<dbReference type="Pfam" id="PF05602">
    <property type="entry name" value="CLPTM1"/>
    <property type="match status" value="1"/>
</dbReference>
<evidence type="ECO:0000256" key="14">
    <source>
        <dbReference type="ARBA" id="ARBA00093208"/>
    </source>
</evidence>
<organism evidence="16 17">
    <name type="scientific">Coptotermes formosanus</name>
    <name type="common">Formosan subterranean termite</name>
    <dbReference type="NCBI Taxonomy" id="36987"/>
    <lineage>
        <taxon>Eukaryota</taxon>
        <taxon>Metazoa</taxon>
        <taxon>Ecdysozoa</taxon>
        <taxon>Arthropoda</taxon>
        <taxon>Hexapoda</taxon>
        <taxon>Insecta</taxon>
        <taxon>Pterygota</taxon>
        <taxon>Neoptera</taxon>
        <taxon>Polyneoptera</taxon>
        <taxon>Dictyoptera</taxon>
        <taxon>Blattodea</taxon>
        <taxon>Blattoidea</taxon>
        <taxon>Termitoidae</taxon>
        <taxon>Rhinotermitidae</taxon>
        <taxon>Coptotermes</taxon>
    </lineage>
</organism>
<dbReference type="EMBL" id="BLKM01009851">
    <property type="protein sequence ID" value="GFG28363.1"/>
    <property type="molecule type" value="Genomic_DNA"/>
</dbReference>
<comment type="catalytic activity">
    <reaction evidence="9">
        <text>6-(alpha-D-glucosaminyl)-(1-octadecanoyl,2-(9Z)-octadecenoyl-sn-glycero-3-phospho)-1D-myo-inositol(in) = 6-(alpha-D-glucosaminyl)-(1-octadecanoyl,2-(9Z)-octadecenoyl-sn-glycero-3-phospho)-1D-myo-inositol(out)</text>
        <dbReference type="Rhea" id="RHEA:71495"/>
        <dbReference type="ChEBI" id="CHEBI:190691"/>
    </reaction>
</comment>
<sequence length="634" mass="73767">MQWPSLSLILSGIFIAYIGHALWTLAELFVPPKCQVGEKCLTSFLHNKPNLQLVLFTSVKSVPTVEKEVMLVDIQTNFDYNSPSEKTLTIPIPHATRQNGTLYLHLFTFRCPEIQPDTHHWTYWKLRQDPLTVYTRIELTQYHVPEASTFRLLNGGSDTKVKKVCDIPGLQRVTHLKSRVMFNILTDDISLPRRDLPPEIIRLLIVTPKMEYLPVVQYGFLNSRIRDLIHITSNHTSAEIMLLYSPISIGKLRLMLHVESALQSTLALGFTEKDVDEMKGIFADTNLYLLCITFSVAALHLLFDFLAFKNDVSFWRRKRSLVGLSSRTLMWRAFSQAVVFLYLLDEETSLLVLVPTGIATVIEFWKAQKVIRIEVLLPNRECYYPRLRFVSKASTAAEQQTQQFDAESMKYLSYVLYPLCIGGAVYSLLYEQHKSWYSWSIHCLVNGVYAFGFLFMLPQLFVNYRLKSVAHLPFKAFMYKAFNTFIDDLFAFIITMPTAHRVACFRDDIVFLIYLYQRCLSLSIEEHKPHPLVHMYSRMYEYANGTETGLVYKGKPNILSHDSQYLFWESDYRSVIYNSDIRYEAFMAAEHSGTLRIRHYFITHYVPYRLYPVDTTRIDGVDDIDQPRHRKKID</sequence>
<protein>
    <recommendedName>
        <fullName evidence="10">Lipid scramblase CLPTM1L</fullName>
    </recommendedName>
    <alternativeName>
        <fullName evidence="12">Cisplatin resistance-related protein 9</fullName>
    </alternativeName>
    <alternativeName>
        <fullName evidence="11">Cleft lip and palate transmembrane protein 1-like protein</fullName>
    </alternativeName>
</protein>
<evidence type="ECO:0000256" key="9">
    <source>
        <dbReference type="ARBA" id="ARBA00036810"/>
    </source>
</evidence>
<dbReference type="InterPro" id="IPR008429">
    <property type="entry name" value="CLPTM1"/>
</dbReference>
<evidence type="ECO:0000256" key="12">
    <source>
        <dbReference type="ARBA" id="ARBA00043155"/>
    </source>
</evidence>
<evidence type="ECO:0000256" key="15">
    <source>
        <dbReference type="SAM" id="Phobius"/>
    </source>
</evidence>
<evidence type="ECO:0000313" key="17">
    <source>
        <dbReference type="Proteomes" id="UP000502823"/>
    </source>
</evidence>
<feature type="transmembrane region" description="Helical" evidence="15">
    <location>
        <begin position="436"/>
        <end position="457"/>
    </location>
</feature>
<dbReference type="PANTHER" id="PTHR21347">
    <property type="entry name" value="CLEFT LIP AND PALATE ASSOCIATED TRANSMEMBRANE PROTEIN-RELATED"/>
    <property type="match status" value="1"/>
</dbReference>
<comment type="similarity">
    <text evidence="2">Belongs to the CLPTM1 family.</text>
</comment>
<evidence type="ECO:0000256" key="11">
    <source>
        <dbReference type="ARBA" id="ARBA00042320"/>
    </source>
</evidence>
<evidence type="ECO:0000256" key="6">
    <source>
        <dbReference type="ARBA" id="ARBA00024615"/>
    </source>
</evidence>
<evidence type="ECO:0000256" key="2">
    <source>
        <dbReference type="ARBA" id="ARBA00009310"/>
    </source>
</evidence>